<feature type="domain" description="SSD" evidence="7">
    <location>
        <begin position="300"/>
        <end position="426"/>
    </location>
</feature>
<feature type="transmembrane region" description="Helical" evidence="6">
    <location>
        <begin position="769"/>
        <end position="790"/>
    </location>
</feature>
<feature type="transmembrane region" description="Helical" evidence="6">
    <location>
        <begin position="713"/>
        <end position="733"/>
    </location>
</feature>
<dbReference type="SUPFAM" id="SSF82866">
    <property type="entry name" value="Multidrug efflux transporter AcrB transmembrane domain"/>
    <property type="match status" value="2"/>
</dbReference>
<dbReference type="STRING" id="1827387.A4S15_01080"/>
<dbReference type="RefSeq" id="WP_376801311.1">
    <property type="nucleotide sequence ID" value="NZ_DBNB01000021.1"/>
</dbReference>
<evidence type="ECO:0000259" key="7">
    <source>
        <dbReference type="PROSITE" id="PS50156"/>
    </source>
</evidence>
<feature type="transmembrane region" description="Helical" evidence="6">
    <location>
        <begin position="834"/>
        <end position="854"/>
    </location>
</feature>
<dbReference type="Pfam" id="PF03176">
    <property type="entry name" value="MMPL"/>
    <property type="match status" value="2"/>
</dbReference>
<sequence>MLTSFIVAVVRLCLRHRWVVVIASVALMALGVRHVINHFAINTDSGKLISESVPWRQLEIAFDVTFPSRTGLTVVVIDALTPEAAENAANLLNERLGQLPEVIRSSRRPDGGDFFKRNGLLFLSTAEVKSTTEQLFRAQAFLGTLAADPSLRGVMDTLSLAARGVREKETTIDSLDKPLSSIAGGFEAALAGKPPAFSWRELFTGTDARERDKRRILLVQPVLDYTALEPGQIASEAIREAAHSLKLDEQNGIRVRLTGPVPLADEEFATVADGAALNAAITVLAVVFILWLALKSPRIMFAVFASLVVGLAATAALGLMMVGSLNLISVAFAVLFVGLGVDFGIQFSVRYRDERHRNDNIDAALCDAAGESGRPLLLAAVSTAMGFFSFLPTEYRGLSELGLIAGVGMLLAFATSITLLPALISLLRPRGETEAMGYAILAPVDHFLARHRRAVLIATAIISIGGLPLLAFLRFDFNPLNLRSPKVESVSTFLDLSRDPLTSPNVIDILSPTLDDANALSVRLETLPEVDHVLTLSDFVPSGQKEKLELIEDAAALVGPTLAPGETRPAPGDDELIISLQRTAADLSALAKASPGKDQTIARLAEALEKLAQAAPAVRARAKAAFVPPLLVTLDQLQAALQASAVTRADLPPDLVADWIAADGSARLEVAPKGDGNDNAVLRRFADAVRQIAPNATGVPVSIQESGKTVVNAFLHAGAFALITILILLWVVLRRLSDVLLTLIPLILAGVVTLELCVVFGLPLNFANIIALPLLLGVGVAFKIYFVMAWRAGVTDLLQSSLTRAVFYSAMTTAVAFGSLWLSNHPGTSSMGQLLALSLVTTLAAAVLFQPVLMGPPRVIKQVREG</sequence>
<feature type="transmembrane region" description="Helical" evidence="6">
    <location>
        <begin position="454"/>
        <end position="475"/>
    </location>
</feature>
<evidence type="ECO:0000313" key="9">
    <source>
        <dbReference type="Proteomes" id="UP000192872"/>
    </source>
</evidence>
<keyword evidence="2" id="KW-1003">Cell membrane</keyword>
<comment type="subcellular location">
    <subcellularLocation>
        <location evidence="1">Cell membrane</location>
        <topology evidence="1">Multi-pass membrane protein</topology>
    </subcellularLocation>
</comment>
<reference evidence="8 9" key="1">
    <citation type="journal article" date="2017" name="Water Res.">
        <title>Comammox in drinking water systems.</title>
        <authorList>
            <person name="Wang Y."/>
            <person name="Ma L."/>
            <person name="Mao Y."/>
            <person name="Jiang X."/>
            <person name="Xia Y."/>
            <person name="Yu K."/>
            <person name="Li B."/>
            <person name="Zhang T."/>
        </authorList>
    </citation>
    <scope>NUCLEOTIDE SEQUENCE [LARGE SCALE GENOMIC DNA]</scope>
    <source>
        <strain evidence="8">SG_bin8</strain>
    </source>
</reference>
<feature type="transmembrane region" description="Helical" evidence="6">
    <location>
        <begin position="740"/>
        <end position="763"/>
    </location>
</feature>
<evidence type="ECO:0000313" key="8">
    <source>
        <dbReference type="EMBL" id="OQW50052.1"/>
    </source>
</evidence>
<dbReference type="EMBL" id="LWDL01000027">
    <property type="protein sequence ID" value="OQW50052.1"/>
    <property type="molecule type" value="Genomic_DNA"/>
</dbReference>
<evidence type="ECO:0000256" key="3">
    <source>
        <dbReference type="ARBA" id="ARBA00022692"/>
    </source>
</evidence>
<accession>A0A1W9HS02</accession>
<protein>
    <submittedName>
        <fullName evidence="8">Hopanoid biosynthesis-associated RND transporter HpnN</fullName>
    </submittedName>
</protein>
<dbReference type="AlphaFoldDB" id="A0A1W9HS02"/>
<dbReference type="GO" id="GO:0005886">
    <property type="term" value="C:plasma membrane"/>
    <property type="evidence" value="ECO:0007669"/>
    <property type="project" value="UniProtKB-SubCell"/>
</dbReference>
<dbReference type="NCBIfam" id="TIGR03480">
    <property type="entry name" value="HpnN"/>
    <property type="match status" value="1"/>
</dbReference>
<evidence type="ECO:0000256" key="2">
    <source>
        <dbReference type="ARBA" id="ARBA00022475"/>
    </source>
</evidence>
<keyword evidence="3 6" id="KW-0812">Transmembrane</keyword>
<dbReference type="InterPro" id="IPR050545">
    <property type="entry name" value="Mycobact_MmpL"/>
</dbReference>
<dbReference type="Proteomes" id="UP000192872">
    <property type="component" value="Unassembled WGS sequence"/>
</dbReference>
<feature type="transmembrane region" description="Helical" evidence="6">
    <location>
        <begin position="802"/>
        <end position="822"/>
    </location>
</feature>
<dbReference type="InterPro" id="IPR004869">
    <property type="entry name" value="MMPL_dom"/>
</dbReference>
<comment type="caution">
    <text evidence="8">The sequence shown here is derived from an EMBL/GenBank/DDBJ whole genome shotgun (WGS) entry which is preliminary data.</text>
</comment>
<dbReference type="InterPro" id="IPR000731">
    <property type="entry name" value="SSD"/>
</dbReference>
<evidence type="ECO:0000256" key="5">
    <source>
        <dbReference type="ARBA" id="ARBA00023136"/>
    </source>
</evidence>
<feature type="transmembrane region" description="Helical" evidence="6">
    <location>
        <begin position="375"/>
        <end position="391"/>
    </location>
</feature>
<dbReference type="PANTHER" id="PTHR33406:SF13">
    <property type="entry name" value="MEMBRANE PROTEIN YDFJ"/>
    <property type="match status" value="1"/>
</dbReference>
<name>A0A1W9HS02_9HYPH</name>
<dbReference type="PROSITE" id="PS50156">
    <property type="entry name" value="SSD"/>
    <property type="match status" value="1"/>
</dbReference>
<evidence type="ECO:0000256" key="6">
    <source>
        <dbReference type="SAM" id="Phobius"/>
    </source>
</evidence>
<dbReference type="InterPro" id="IPR017841">
    <property type="entry name" value="Hopanoid_biosynth_HpnN"/>
</dbReference>
<proteinExistence type="predicted"/>
<feature type="transmembrane region" description="Helical" evidence="6">
    <location>
        <begin position="327"/>
        <end position="349"/>
    </location>
</feature>
<keyword evidence="5 6" id="KW-0472">Membrane</keyword>
<feature type="transmembrane region" description="Helical" evidence="6">
    <location>
        <begin position="403"/>
        <end position="427"/>
    </location>
</feature>
<gene>
    <name evidence="8" type="ORF">A4S15_01080</name>
</gene>
<keyword evidence="4 6" id="KW-1133">Transmembrane helix</keyword>
<dbReference type="Gene3D" id="1.20.1640.10">
    <property type="entry name" value="Multidrug efflux transporter AcrB transmembrane domain"/>
    <property type="match status" value="2"/>
</dbReference>
<organism evidence="8 9">
    <name type="scientific">Candidatus Raskinella chloraquaticus</name>
    <dbReference type="NCBI Taxonomy" id="1951219"/>
    <lineage>
        <taxon>Bacteria</taxon>
        <taxon>Pseudomonadati</taxon>
        <taxon>Pseudomonadota</taxon>
        <taxon>Alphaproteobacteria</taxon>
        <taxon>Hyphomicrobiales</taxon>
        <taxon>Phreatobacteraceae</taxon>
        <taxon>Candidatus Raskinella</taxon>
    </lineage>
</organism>
<dbReference type="PANTHER" id="PTHR33406">
    <property type="entry name" value="MEMBRANE PROTEIN MJ1562-RELATED"/>
    <property type="match status" value="1"/>
</dbReference>
<feature type="transmembrane region" description="Helical" evidence="6">
    <location>
        <begin position="301"/>
        <end position="321"/>
    </location>
</feature>
<evidence type="ECO:0000256" key="1">
    <source>
        <dbReference type="ARBA" id="ARBA00004651"/>
    </source>
</evidence>
<feature type="transmembrane region" description="Helical" evidence="6">
    <location>
        <begin position="275"/>
        <end position="294"/>
    </location>
</feature>
<evidence type="ECO:0000256" key="4">
    <source>
        <dbReference type="ARBA" id="ARBA00022989"/>
    </source>
</evidence>